<gene>
    <name evidence="1" type="ORF">JOC48_003191</name>
</gene>
<sequence length="49" mass="5990">MPFYVFDPYEHIKIFCHYLFQSITDITTLYPELAKYLNDIKLHPNRVIK</sequence>
<name>A0ABS2N3F3_9BACI</name>
<protein>
    <submittedName>
        <fullName evidence="1">Uncharacterized protein</fullName>
    </submittedName>
</protein>
<reference evidence="1 2" key="1">
    <citation type="submission" date="2021-01" db="EMBL/GenBank/DDBJ databases">
        <title>Genomic Encyclopedia of Type Strains, Phase IV (KMG-IV): sequencing the most valuable type-strain genomes for metagenomic binning, comparative biology and taxonomic classification.</title>
        <authorList>
            <person name="Goeker M."/>
        </authorList>
    </citation>
    <scope>NUCLEOTIDE SEQUENCE [LARGE SCALE GENOMIC DNA]</scope>
    <source>
        <strain evidence="1 2">DSM 23711</strain>
    </source>
</reference>
<organism evidence="1 2">
    <name type="scientific">Aquibacillus albus</name>
    <dbReference type="NCBI Taxonomy" id="1168171"/>
    <lineage>
        <taxon>Bacteria</taxon>
        <taxon>Bacillati</taxon>
        <taxon>Bacillota</taxon>
        <taxon>Bacilli</taxon>
        <taxon>Bacillales</taxon>
        <taxon>Bacillaceae</taxon>
        <taxon>Aquibacillus</taxon>
    </lineage>
</organism>
<dbReference type="Proteomes" id="UP001296943">
    <property type="component" value="Unassembled WGS sequence"/>
</dbReference>
<comment type="caution">
    <text evidence="1">The sequence shown here is derived from an EMBL/GenBank/DDBJ whole genome shotgun (WGS) entry which is preliminary data.</text>
</comment>
<accession>A0ABS2N3F3</accession>
<evidence type="ECO:0000313" key="1">
    <source>
        <dbReference type="EMBL" id="MBM7572660.1"/>
    </source>
</evidence>
<keyword evidence="2" id="KW-1185">Reference proteome</keyword>
<dbReference type="EMBL" id="JAFBDR010000020">
    <property type="protein sequence ID" value="MBM7572660.1"/>
    <property type="molecule type" value="Genomic_DNA"/>
</dbReference>
<evidence type="ECO:0000313" key="2">
    <source>
        <dbReference type="Proteomes" id="UP001296943"/>
    </source>
</evidence>
<proteinExistence type="predicted"/>